<dbReference type="Proteomes" id="UP000055024">
    <property type="component" value="Unassembled WGS sequence"/>
</dbReference>
<organism evidence="2 3">
    <name type="scientific">Trichinella zimbabwensis</name>
    <dbReference type="NCBI Taxonomy" id="268475"/>
    <lineage>
        <taxon>Eukaryota</taxon>
        <taxon>Metazoa</taxon>
        <taxon>Ecdysozoa</taxon>
        <taxon>Nematoda</taxon>
        <taxon>Enoplea</taxon>
        <taxon>Dorylaimia</taxon>
        <taxon>Trichinellida</taxon>
        <taxon>Trichinellidae</taxon>
        <taxon>Trichinella</taxon>
    </lineage>
</organism>
<dbReference type="AlphaFoldDB" id="A0A0V1HZ46"/>
<evidence type="ECO:0000313" key="2">
    <source>
        <dbReference type="EMBL" id="KRZ15727.1"/>
    </source>
</evidence>
<evidence type="ECO:0000313" key="3">
    <source>
        <dbReference type="Proteomes" id="UP000055024"/>
    </source>
</evidence>
<proteinExistence type="predicted"/>
<protein>
    <submittedName>
        <fullName evidence="2">Uncharacterized protein</fullName>
    </submittedName>
</protein>
<comment type="caution">
    <text evidence="2">The sequence shown here is derived from an EMBL/GenBank/DDBJ whole genome shotgun (WGS) entry which is preliminary data.</text>
</comment>
<dbReference type="EMBL" id="JYDP01000016">
    <property type="protein sequence ID" value="KRZ15727.1"/>
    <property type="molecule type" value="Genomic_DNA"/>
</dbReference>
<gene>
    <name evidence="2" type="ORF">T11_7965</name>
</gene>
<reference evidence="2 3" key="1">
    <citation type="submission" date="2015-01" db="EMBL/GenBank/DDBJ databases">
        <title>Evolution of Trichinella species and genotypes.</title>
        <authorList>
            <person name="Korhonen P.K."/>
            <person name="Edoardo P."/>
            <person name="Giuseppe L.R."/>
            <person name="Gasser R.B."/>
        </authorList>
    </citation>
    <scope>NUCLEOTIDE SEQUENCE [LARGE SCALE GENOMIC DNA]</scope>
    <source>
        <strain evidence="2">ISS1029</strain>
    </source>
</reference>
<feature type="region of interest" description="Disordered" evidence="1">
    <location>
        <begin position="203"/>
        <end position="226"/>
    </location>
</feature>
<accession>A0A0V1HZ46</accession>
<keyword evidence="3" id="KW-1185">Reference proteome</keyword>
<name>A0A0V1HZ46_9BILA</name>
<dbReference type="OrthoDB" id="10605800at2759"/>
<sequence>MSVVVLQRQLALVVVAKQLPPLGWIACGQAGNRRTTDACSFWSLVHPTDRRPDLHVVKDKHILLATHEKPSNKCSASSTCLGRSVSGLSSSSICVHLTCSLPAPPFSASVPTDRSCELDQQKLTNKINLFRRRIASKSGLGTFVSGRVRRPVGWLVSFATNCLSLAACSWLPKFTTTDEGGGQLINGILLFFLTMSTIQNIDDDDDGRSRRRHSTLQATKMPKNEQ</sequence>
<evidence type="ECO:0000256" key="1">
    <source>
        <dbReference type="SAM" id="MobiDB-lite"/>
    </source>
</evidence>